<proteinExistence type="predicted"/>
<dbReference type="InterPro" id="IPR036259">
    <property type="entry name" value="MFS_trans_sf"/>
</dbReference>
<feature type="region of interest" description="Disordered" evidence="5">
    <location>
        <begin position="1"/>
        <end position="30"/>
    </location>
</feature>
<evidence type="ECO:0000256" key="1">
    <source>
        <dbReference type="ARBA" id="ARBA00004141"/>
    </source>
</evidence>
<dbReference type="EMBL" id="KV460222">
    <property type="protein sequence ID" value="OBT97359.1"/>
    <property type="molecule type" value="Genomic_DNA"/>
</dbReference>
<dbReference type="PANTHER" id="PTHR23507:SF1">
    <property type="entry name" value="FI18259P1-RELATED"/>
    <property type="match status" value="1"/>
</dbReference>
<sequence>MAHHHESEQENEPLLPSTRQRKPSISHLPNRLPTLHDHRLIIALLTGVMFLINLGAYMMTMPQSRIYEDIICHHYYDNLKGTSHLSLDTPIDESLCKVGPVQAELATVFGGLFVATSIPSLLFSMPYGILADRIGRKPVFILSVIGIELGELLNLAICWWWRVFPLRLVWAVPLLQVIGGGAAVTSAMLFATVADVAPAESRAQTFLIIMSGSLGAQILGPILSGRLMSWSPYPPMLLGIVIIAVGGVCFLFVPESLHARPTKPISTSAPVSPLTTSPPHQPSSLLTSIKDHLRTTIASTSSMFNSTPAILLLSTFFLVVLAVQMVQLALRDVSTRFHWSLAQAGYLMSVRAAIDMSVILAILPIASHLLTRPRGPALSTRAKDYLLALLSAGAMVTGCVLLALSPPLALVLTALAIFSLGSGFMGLCRSLLTELVPASQVASLYAAVGVVEILGSIVGGPVLAKLYGIGLEWGGLWRGGPFAVVAVVGLYCVGALLGARRVEGRRGKDADAMGVDGDGGLEALL</sequence>
<dbReference type="PANTHER" id="PTHR23507">
    <property type="entry name" value="ZGC:174356"/>
    <property type="match status" value="1"/>
</dbReference>
<reference evidence="8 9" key="1">
    <citation type="submission" date="2016-03" db="EMBL/GenBank/DDBJ databases">
        <title>Comparative genomics of Pseudogymnoascus destructans, the fungus causing white-nose syndrome of bats.</title>
        <authorList>
            <person name="Palmer J.M."/>
            <person name="Drees K.P."/>
            <person name="Foster J.T."/>
            <person name="Lindner D.L."/>
        </authorList>
    </citation>
    <scope>NUCLEOTIDE SEQUENCE [LARGE SCALE GENOMIC DNA]</scope>
    <source>
        <strain evidence="8 9">UAMH 10579</strain>
    </source>
</reference>
<dbReference type="GO" id="GO:0022857">
    <property type="term" value="F:transmembrane transporter activity"/>
    <property type="evidence" value="ECO:0007669"/>
    <property type="project" value="InterPro"/>
</dbReference>
<feature type="transmembrane region" description="Helical" evidence="6">
    <location>
        <begin position="139"/>
        <end position="162"/>
    </location>
</feature>
<feature type="transmembrane region" description="Helical" evidence="6">
    <location>
        <begin position="105"/>
        <end position="127"/>
    </location>
</feature>
<dbReference type="RefSeq" id="XP_018131092.1">
    <property type="nucleotide sequence ID" value="XM_018273873.2"/>
</dbReference>
<dbReference type="AlphaFoldDB" id="A0A1B8GNF0"/>
<keyword evidence="9" id="KW-1185">Reference proteome</keyword>
<feature type="transmembrane region" description="Helical" evidence="6">
    <location>
        <begin position="205"/>
        <end position="224"/>
    </location>
</feature>
<feature type="transmembrane region" description="Helical" evidence="6">
    <location>
        <begin position="168"/>
        <end position="193"/>
    </location>
</feature>
<feature type="transmembrane region" description="Helical" evidence="6">
    <location>
        <begin position="444"/>
        <end position="464"/>
    </location>
</feature>
<dbReference type="GeneID" id="28837785"/>
<feature type="transmembrane region" description="Helical" evidence="6">
    <location>
        <begin position="40"/>
        <end position="59"/>
    </location>
</feature>
<dbReference type="SUPFAM" id="SSF103473">
    <property type="entry name" value="MFS general substrate transporter"/>
    <property type="match status" value="1"/>
</dbReference>
<evidence type="ECO:0000259" key="7">
    <source>
        <dbReference type="PROSITE" id="PS50850"/>
    </source>
</evidence>
<evidence type="ECO:0000256" key="6">
    <source>
        <dbReference type="SAM" id="Phobius"/>
    </source>
</evidence>
<comment type="subcellular location">
    <subcellularLocation>
        <location evidence="1">Membrane</location>
        <topology evidence="1">Multi-pass membrane protein</topology>
    </subcellularLocation>
</comment>
<evidence type="ECO:0000256" key="2">
    <source>
        <dbReference type="ARBA" id="ARBA00022692"/>
    </source>
</evidence>
<evidence type="ECO:0000313" key="9">
    <source>
        <dbReference type="Proteomes" id="UP000091956"/>
    </source>
</evidence>
<keyword evidence="3 6" id="KW-1133">Transmembrane helix</keyword>
<dbReference type="Pfam" id="PF07690">
    <property type="entry name" value="MFS_1"/>
    <property type="match status" value="1"/>
</dbReference>
<dbReference type="InterPro" id="IPR020846">
    <property type="entry name" value="MFS_dom"/>
</dbReference>
<dbReference type="PROSITE" id="PS50850">
    <property type="entry name" value="MFS"/>
    <property type="match status" value="1"/>
</dbReference>
<feature type="transmembrane region" description="Helical" evidence="6">
    <location>
        <begin position="410"/>
        <end position="432"/>
    </location>
</feature>
<accession>A0A1B8GNF0</accession>
<evidence type="ECO:0000256" key="4">
    <source>
        <dbReference type="ARBA" id="ARBA00023136"/>
    </source>
</evidence>
<protein>
    <recommendedName>
        <fullName evidence="7">Major facilitator superfamily (MFS) profile domain-containing protein</fullName>
    </recommendedName>
</protein>
<dbReference type="GO" id="GO:0016020">
    <property type="term" value="C:membrane"/>
    <property type="evidence" value="ECO:0007669"/>
    <property type="project" value="UniProtKB-SubCell"/>
</dbReference>
<organism evidence="8 9">
    <name type="scientific">Pseudogymnoascus verrucosus</name>
    <dbReference type="NCBI Taxonomy" id="342668"/>
    <lineage>
        <taxon>Eukaryota</taxon>
        <taxon>Fungi</taxon>
        <taxon>Dikarya</taxon>
        <taxon>Ascomycota</taxon>
        <taxon>Pezizomycotina</taxon>
        <taxon>Leotiomycetes</taxon>
        <taxon>Thelebolales</taxon>
        <taxon>Thelebolaceae</taxon>
        <taxon>Pseudogymnoascus</taxon>
    </lineage>
</organism>
<keyword evidence="4 6" id="KW-0472">Membrane</keyword>
<feature type="transmembrane region" description="Helical" evidence="6">
    <location>
        <begin position="350"/>
        <end position="370"/>
    </location>
</feature>
<feature type="transmembrane region" description="Helical" evidence="6">
    <location>
        <begin position="309"/>
        <end position="330"/>
    </location>
</feature>
<feature type="domain" description="Major facilitator superfamily (MFS) profile" evidence="7">
    <location>
        <begin position="48"/>
        <end position="506"/>
    </location>
</feature>
<feature type="transmembrane region" description="Helical" evidence="6">
    <location>
        <begin position="236"/>
        <end position="253"/>
    </location>
</feature>
<dbReference type="InterPro" id="IPR011701">
    <property type="entry name" value="MFS"/>
</dbReference>
<reference evidence="9" key="2">
    <citation type="journal article" date="2018" name="Nat. Commun.">
        <title>Extreme sensitivity to ultraviolet light in the fungal pathogen causing white-nose syndrome of bats.</title>
        <authorList>
            <person name="Palmer J.M."/>
            <person name="Drees K.P."/>
            <person name="Foster J.T."/>
            <person name="Lindner D.L."/>
        </authorList>
    </citation>
    <scope>NUCLEOTIDE SEQUENCE [LARGE SCALE GENOMIC DNA]</scope>
    <source>
        <strain evidence="9">UAMH 10579</strain>
    </source>
</reference>
<keyword evidence="2 6" id="KW-0812">Transmembrane</keyword>
<dbReference type="Proteomes" id="UP000091956">
    <property type="component" value="Unassembled WGS sequence"/>
</dbReference>
<evidence type="ECO:0000256" key="3">
    <source>
        <dbReference type="ARBA" id="ARBA00022989"/>
    </source>
</evidence>
<dbReference type="OrthoDB" id="3026777at2759"/>
<feature type="transmembrane region" description="Helical" evidence="6">
    <location>
        <begin position="382"/>
        <end position="404"/>
    </location>
</feature>
<evidence type="ECO:0000313" key="8">
    <source>
        <dbReference type="EMBL" id="OBT97359.1"/>
    </source>
</evidence>
<gene>
    <name evidence="8" type="ORF">VE01_04399</name>
</gene>
<dbReference type="Gene3D" id="1.20.1250.20">
    <property type="entry name" value="MFS general substrate transporter like domains"/>
    <property type="match status" value="1"/>
</dbReference>
<evidence type="ECO:0000256" key="5">
    <source>
        <dbReference type="SAM" id="MobiDB-lite"/>
    </source>
</evidence>
<feature type="transmembrane region" description="Helical" evidence="6">
    <location>
        <begin position="476"/>
        <end position="499"/>
    </location>
</feature>
<name>A0A1B8GNF0_9PEZI</name>